<evidence type="ECO:0000256" key="2">
    <source>
        <dbReference type="ARBA" id="ARBA00004651"/>
    </source>
</evidence>
<dbReference type="PANTHER" id="PTHR45792">
    <property type="entry name" value="DIACYLGLYCEROL LIPASE HOMOLOG-RELATED"/>
    <property type="match status" value="1"/>
</dbReference>
<sequence length="1427" mass="162324">MSIIKMLVVLSVILGVVEFDKEFECVSLLWQHMIGYLIVIVASLLLELMISLTALRGSILDTEQRSSIPGLIYIRLVILAIEIVWLVIGGMWISRYYRDCPISTAKEAMLGLVICSWFVILSFFITLWCTFDPAGRSWVKMMNYQRSMKASESRFQYRRSGSCTRTWRHRKVLRAYQNSWDQRCRLLFCCMRHSDRSQNSFGDIARLLSDFFRDIDVVPSDVVAGLILLRKYQKIEREAIVKQRLNDTYEYLSGVAVTSETQFLPLNDPVYYGFFQDVIHYMTFALGAYGWPMYVMNNPSSAVCRLCTNLRCSCFSCFRPSSDSNSATIIKDNCCRCNYEALMQQVETKDVKIVYATFHVDVGITPFFVAVDYSRQKIIISIRGTLSLQDVITDLNAEGEPIPINPPKEDWLGHTGMIQVAVHIQKKLVEESILEQAFNFNIQKGTPDFKLVVVGHSLGAGAAAILSILLRQHYPDVICFSYSPPGGTLSLPAVEYTKSFITSVVVGKDVVPRIGLHQMESLRADLMHAIKRSKDPKWKTISCSVICCGCTGLPTSAQELKADDSMQLEYKKDKNKAREFVYHSQTSNVALTSHQPLYPPGRIIHVVRHHTTREEQRYETKWRQVLPKRKPVYQALWANNTDFDEVLISPVMIQDHMPENVLAALHKVIQYYKERSIDRVKQMTVAPISMGGCNPPNGPVTQPCPEYVNEFEKLFFCQHKNAIVDQLGANGTKDAIITCRFEGLDDDDEDGDESNPDGDYDSGECDDDDYGDECFDEINERRKDCTSGKSPPRKGNALVESRYIVKDTSELGAYLTSLLQHYYEVITTVGPRKPQRTVEYPSNAIELDFQGESESSRLLHGFPSNSPKNNTPAHRLQLETSFASLFAPNDKSTCKISLQSFCSHSSNNTNTITTNSIMKNDSCTFRQLRSEERAKIAKNSVPWECESMLYNQYFQQESDRLKGRDVSTNDKIDLIHDDWFGLAPLATPESLSEVSSISSRASSVIIHQEKPCNPFKERVSHKRKYSNGYKSVRDSENERVYRNPFALTPKNVDNSDSSDSYLDSPPFSRTARLSFKTIPVIDSRKSSSGESTFMNYGINSPEKEISSQSVVRSSPRMLRRTLKIPVNLARAYEDATSNQRFEEMMKIRYDRYDNETNSSMSVTSRDFEKCSTDLYVTPNSSSRDSTRFPTSEKLLENIENIKNSALVNSLGNILSQRRGYEDNEVDINYHKPTTVILPTDEKFPDILTDRDIKEFRFPYLETDFSLSDPDLSSRHDEKAKKPERKIRFEERVESGISFDQDYEFDIETESSRLIDRENLSEISLEEVKDFLVSYKLKEDDDENEMGKSDVGNVCSSSAEDRLDIRLETQSSQGVPTAKINENFTNKNSFASMSAEALPLLANLGNEFADNRRKCSFSFRAAKGESSV</sequence>
<evidence type="ECO:0000256" key="12">
    <source>
        <dbReference type="ARBA" id="ARBA00023136"/>
    </source>
</evidence>
<dbReference type="Proteomes" id="UP001359485">
    <property type="component" value="Unassembled WGS sequence"/>
</dbReference>
<dbReference type="PANTHER" id="PTHR45792:SF8">
    <property type="entry name" value="DIACYLGLYCEROL LIPASE-ALPHA"/>
    <property type="match status" value="1"/>
</dbReference>
<evidence type="ECO:0000256" key="16">
    <source>
        <dbReference type="SAM" id="Phobius"/>
    </source>
</evidence>
<evidence type="ECO:0000256" key="8">
    <source>
        <dbReference type="ARBA" id="ARBA00022837"/>
    </source>
</evidence>
<accession>A0ABR1B3D5</accession>
<gene>
    <name evidence="19" type="ORF">RUM44_004475</name>
</gene>
<dbReference type="InterPro" id="IPR052214">
    <property type="entry name" value="DAG_Lipase-Related"/>
</dbReference>
<keyword evidence="20" id="KW-1185">Reference proteome</keyword>
<evidence type="ECO:0000256" key="4">
    <source>
        <dbReference type="ARBA" id="ARBA00022553"/>
    </source>
</evidence>
<dbReference type="InterPro" id="IPR029058">
    <property type="entry name" value="AB_hydrolase_fold"/>
</dbReference>
<comment type="subcellular location">
    <subcellularLocation>
        <location evidence="2">Cell membrane</location>
        <topology evidence="2">Multi-pass membrane protein</topology>
    </subcellularLocation>
</comment>
<reference evidence="19 20" key="1">
    <citation type="submission" date="2023-09" db="EMBL/GenBank/DDBJ databases">
        <title>Genomes of two closely related lineages of the louse Polyplax serrata with different host specificities.</title>
        <authorList>
            <person name="Martinu J."/>
            <person name="Tarabai H."/>
            <person name="Stefka J."/>
            <person name="Hypsa V."/>
        </authorList>
    </citation>
    <scope>NUCLEOTIDE SEQUENCE [LARGE SCALE GENOMIC DNA]</scope>
    <source>
        <strain evidence="19">98ZLc_SE</strain>
    </source>
</reference>
<evidence type="ECO:0000256" key="7">
    <source>
        <dbReference type="ARBA" id="ARBA00022801"/>
    </source>
</evidence>
<name>A0ABR1B3D5_POLSC</name>
<feature type="transmembrane region" description="Helical" evidence="16">
    <location>
        <begin position="71"/>
        <end position="93"/>
    </location>
</feature>
<comment type="catalytic activity">
    <reaction evidence="13">
        <text>a 1,2-diacyl-sn-glycerol + H2O = a 2-acylglycerol + a fatty acid + H(+)</text>
        <dbReference type="Rhea" id="RHEA:33275"/>
        <dbReference type="ChEBI" id="CHEBI:15377"/>
        <dbReference type="ChEBI" id="CHEBI:15378"/>
        <dbReference type="ChEBI" id="CHEBI:17389"/>
        <dbReference type="ChEBI" id="CHEBI:17815"/>
        <dbReference type="ChEBI" id="CHEBI:28868"/>
        <dbReference type="EC" id="3.1.1.116"/>
    </reaction>
    <physiologicalReaction direction="left-to-right" evidence="13">
        <dbReference type="Rhea" id="RHEA:33276"/>
    </physiologicalReaction>
</comment>
<feature type="region of interest" description="Disordered" evidence="15">
    <location>
        <begin position="743"/>
        <end position="773"/>
    </location>
</feature>
<keyword evidence="17" id="KW-0732">Signal</keyword>
<protein>
    <recommendedName>
        <fullName evidence="14">sn-1-specific diacylglycerol lipase</fullName>
        <ecNumber evidence="14">3.1.1.116</ecNumber>
    </recommendedName>
</protein>
<feature type="chain" id="PRO_5047442907" description="sn-1-specific diacylglycerol lipase" evidence="17">
    <location>
        <begin position="20"/>
        <end position="1427"/>
    </location>
</feature>
<evidence type="ECO:0000256" key="5">
    <source>
        <dbReference type="ARBA" id="ARBA00022692"/>
    </source>
</evidence>
<keyword evidence="7" id="KW-0378">Hydrolase</keyword>
<evidence type="ECO:0000256" key="1">
    <source>
        <dbReference type="ARBA" id="ARBA00001913"/>
    </source>
</evidence>
<organism evidence="19 20">
    <name type="scientific">Polyplax serrata</name>
    <name type="common">Common mouse louse</name>
    <dbReference type="NCBI Taxonomy" id="468196"/>
    <lineage>
        <taxon>Eukaryota</taxon>
        <taxon>Metazoa</taxon>
        <taxon>Ecdysozoa</taxon>
        <taxon>Arthropoda</taxon>
        <taxon>Hexapoda</taxon>
        <taxon>Insecta</taxon>
        <taxon>Pterygota</taxon>
        <taxon>Neoptera</taxon>
        <taxon>Paraneoptera</taxon>
        <taxon>Psocodea</taxon>
        <taxon>Troctomorpha</taxon>
        <taxon>Phthiraptera</taxon>
        <taxon>Anoplura</taxon>
        <taxon>Polyplacidae</taxon>
        <taxon>Polyplax</taxon>
    </lineage>
</organism>
<evidence type="ECO:0000256" key="11">
    <source>
        <dbReference type="ARBA" id="ARBA00023098"/>
    </source>
</evidence>
<comment type="caution">
    <text evidence="19">The sequence shown here is derived from an EMBL/GenBank/DDBJ whole genome shotgun (WGS) entry which is preliminary data.</text>
</comment>
<keyword evidence="5 16" id="KW-0812">Transmembrane</keyword>
<dbReference type="InterPro" id="IPR002921">
    <property type="entry name" value="Fungal_lipase-type"/>
</dbReference>
<comment type="cofactor">
    <cofactor evidence="1">
        <name>Ca(2+)</name>
        <dbReference type="ChEBI" id="CHEBI:29108"/>
    </cofactor>
</comment>
<evidence type="ECO:0000256" key="10">
    <source>
        <dbReference type="ARBA" id="ARBA00022989"/>
    </source>
</evidence>
<feature type="compositionally biased region" description="Acidic residues" evidence="15">
    <location>
        <begin position="744"/>
        <end position="773"/>
    </location>
</feature>
<dbReference type="Gene3D" id="3.40.50.1820">
    <property type="entry name" value="alpha/beta hydrolase"/>
    <property type="match status" value="1"/>
</dbReference>
<keyword evidence="9" id="KW-0442">Lipid degradation</keyword>
<dbReference type="SUPFAM" id="SSF53474">
    <property type="entry name" value="alpha/beta-Hydrolases"/>
    <property type="match status" value="1"/>
</dbReference>
<evidence type="ECO:0000256" key="17">
    <source>
        <dbReference type="SAM" id="SignalP"/>
    </source>
</evidence>
<evidence type="ECO:0000259" key="18">
    <source>
        <dbReference type="Pfam" id="PF01764"/>
    </source>
</evidence>
<evidence type="ECO:0000256" key="3">
    <source>
        <dbReference type="ARBA" id="ARBA00022475"/>
    </source>
</evidence>
<keyword evidence="3" id="KW-1003">Cell membrane</keyword>
<feature type="region of interest" description="Disordered" evidence="15">
    <location>
        <begin position="1017"/>
        <end position="1036"/>
    </location>
</feature>
<proteinExistence type="predicted"/>
<dbReference type="EMBL" id="JAWJWF010000004">
    <property type="protein sequence ID" value="KAK6633868.1"/>
    <property type="molecule type" value="Genomic_DNA"/>
</dbReference>
<feature type="transmembrane region" description="Helical" evidence="16">
    <location>
        <begin position="108"/>
        <end position="131"/>
    </location>
</feature>
<evidence type="ECO:0000256" key="6">
    <source>
        <dbReference type="ARBA" id="ARBA00022723"/>
    </source>
</evidence>
<feature type="signal peptide" evidence="17">
    <location>
        <begin position="1"/>
        <end position="19"/>
    </location>
</feature>
<dbReference type="CDD" id="cd00519">
    <property type="entry name" value="Lipase_3"/>
    <property type="match status" value="1"/>
</dbReference>
<keyword evidence="11" id="KW-0443">Lipid metabolism</keyword>
<keyword evidence="4" id="KW-0597">Phosphoprotein</keyword>
<feature type="domain" description="Fungal lipase-type" evidence="18">
    <location>
        <begin position="380"/>
        <end position="515"/>
    </location>
</feature>
<evidence type="ECO:0000256" key="13">
    <source>
        <dbReference type="ARBA" id="ARBA00024531"/>
    </source>
</evidence>
<feature type="transmembrane region" description="Helical" evidence="16">
    <location>
        <begin position="29"/>
        <end position="50"/>
    </location>
</feature>
<evidence type="ECO:0000313" key="19">
    <source>
        <dbReference type="EMBL" id="KAK6633868.1"/>
    </source>
</evidence>
<keyword evidence="10 16" id="KW-1133">Transmembrane helix</keyword>
<keyword evidence="12 16" id="KW-0472">Membrane</keyword>
<keyword evidence="8" id="KW-0106">Calcium</keyword>
<dbReference type="EC" id="3.1.1.116" evidence="14"/>
<evidence type="ECO:0000256" key="9">
    <source>
        <dbReference type="ARBA" id="ARBA00022963"/>
    </source>
</evidence>
<evidence type="ECO:0000256" key="14">
    <source>
        <dbReference type="ARBA" id="ARBA00026104"/>
    </source>
</evidence>
<keyword evidence="6" id="KW-0479">Metal-binding</keyword>
<evidence type="ECO:0000256" key="15">
    <source>
        <dbReference type="SAM" id="MobiDB-lite"/>
    </source>
</evidence>
<dbReference type="Pfam" id="PF01764">
    <property type="entry name" value="Lipase_3"/>
    <property type="match status" value="1"/>
</dbReference>
<evidence type="ECO:0000313" key="20">
    <source>
        <dbReference type="Proteomes" id="UP001359485"/>
    </source>
</evidence>